<evidence type="ECO:0000313" key="3">
    <source>
        <dbReference type="Proteomes" id="UP001153269"/>
    </source>
</evidence>
<protein>
    <submittedName>
        <fullName evidence="2">Uncharacterized protein</fullName>
    </submittedName>
</protein>
<feature type="compositionally biased region" description="Acidic residues" evidence="1">
    <location>
        <begin position="93"/>
        <end position="102"/>
    </location>
</feature>
<organism evidence="2 3">
    <name type="scientific">Pleuronectes platessa</name>
    <name type="common">European plaice</name>
    <dbReference type="NCBI Taxonomy" id="8262"/>
    <lineage>
        <taxon>Eukaryota</taxon>
        <taxon>Metazoa</taxon>
        <taxon>Chordata</taxon>
        <taxon>Craniata</taxon>
        <taxon>Vertebrata</taxon>
        <taxon>Euteleostomi</taxon>
        <taxon>Actinopterygii</taxon>
        <taxon>Neopterygii</taxon>
        <taxon>Teleostei</taxon>
        <taxon>Neoteleostei</taxon>
        <taxon>Acanthomorphata</taxon>
        <taxon>Carangaria</taxon>
        <taxon>Pleuronectiformes</taxon>
        <taxon>Pleuronectoidei</taxon>
        <taxon>Pleuronectidae</taxon>
        <taxon>Pleuronectes</taxon>
    </lineage>
</organism>
<reference evidence="2" key="1">
    <citation type="submission" date="2020-03" db="EMBL/GenBank/DDBJ databases">
        <authorList>
            <person name="Weist P."/>
        </authorList>
    </citation>
    <scope>NUCLEOTIDE SEQUENCE</scope>
</reference>
<dbReference type="AlphaFoldDB" id="A0A9N7UI04"/>
<evidence type="ECO:0000313" key="2">
    <source>
        <dbReference type="EMBL" id="CAB1430782.1"/>
    </source>
</evidence>
<proteinExistence type="predicted"/>
<accession>A0A9N7UI04</accession>
<feature type="region of interest" description="Disordered" evidence="1">
    <location>
        <begin position="67"/>
        <end position="109"/>
    </location>
</feature>
<name>A0A9N7UI04_PLEPL</name>
<gene>
    <name evidence="2" type="ORF">PLEPLA_LOCUS18768</name>
</gene>
<dbReference type="EMBL" id="CADEAL010001269">
    <property type="protein sequence ID" value="CAB1430782.1"/>
    <property type="molecule type" value="Genomic_DNA"/>
</dbReference>
<comment type="caution">
    <text evidence="2">The sequence shown here is derived from an EMBL/GenBank/DDBJ whole genome shotgun (WGS) entry which is preliminary data.</text>
</comment>
<dbReference type="Proteomes" id="UP001153269">
    <property type="component" value="Unassembled WGS sequence"/>
</dbReference>
<keyword evidence="3" id="KW-1185">Reference proteome</keyword>
<sequence length="142" mass="15165">MSTVISPLINRVSPSPVVRRSCRGEPVSAARSLRRKCVNTRANNRGTMGERFVVVPVDGGAAVVGDREPSDAVVSDPAPDTGGSAGGGRAAAEEIEEGEDSVFEPQDPNTVVPILEYNREPNKYGKTLRPRPTTYLLCLSED</sequence>
<evidence type="ECO:0000256" key="1">
    <source>
        <dbReference type="SAM" id="MobiDB-lite"/>
    </source>
</evidence>